<reference evidence="6 7" key="1">
    <citation type="submission" date="2023-07" db="EMBL/GenBank/DDBJ databases">
        <title>Genomic Encyclopedia of Type Strains, Phase IV (KMG-IV): sequencing the most valuable type-strain genomes for metagenomic binning, comparative biology and taxonomic classification.</title>
        <authorList>
            <person name="Goeker M."/>
        </authorList>
    </citation>
    <scope>NUCLEOTIDE SEQUENCE [LARGE SCALE GENOMIC DNA]</scope>
    <source>
        <strain evidence="6 7">DSM 5896</strain>
    </source>
</reference>
<evidence type="ECO:0000259" key="5">
    <source>
        <dbReference type="Pfam" id="PF13407"/>
    </source>
</evidence>
<dbReference type="Pfam" id="PF13407">
    <property type="entry name" value="Peripla_BP_4"/>
    <property type="match status" value="1"/>
</dbReference>
<dbReference type="PANTHER" id="PTHR46847:SF1">
    <property type="entry name" value="D-ALLOSE-BINDING PERIPLASMIC PROTEIN-RELATED"/>
    <property type="match status" value="1"/>
</dbReference>
<dbReference type="CDD" id="cd06316">
    <property type="entry name" value="PBP1_ABC_sugar_binding-like"/>
    <property type="match status" value="1"/>
</dbReference>
<comment type="caution">
    <text evidence="6">The sequence shown here is derived from an EMBL/GenBank/DDBJ whole genome shotgun (WGS) entry which is preliminary data.</text>
</comment>
<keyword evidence="3 4" id="KW-0732">Signal</keyword>
<feature type="domain" description="Periplasmic binding protein" evidence="5">
    <location>
        <begin position="62"/>
        <end position="312"/>
    </location>
</feature>
<comment type="similarity">
    <text evidence="2">Belongs to the bacterial solute-binding protein 2 family.</text>
</comment>
<organism evidence="6 7">
    <name type="scientific">Labrys monachus</name>
    <dbReference type="NCBI Taxonomy" id="217067"/>
    <lineage>
        <taxon>Bacteria</taxon>
        <taxon>Pseudomonadati</taxon>
        <taxon>Pseudomonadota</taxon>
        <taxon>Alphaproteobacteria</taxon>
        <taxon>Hyphomicrobiales</taxon>
        <taxon>Xanthobacteraceae</taxon>
        <taxon>Labrys</taxon>
    </lineage>
</organism>
<gene>
    <name evidence="6" type="ORF">J3R73_000382</name>
</gene>
<dbReference type="InterPro" id="IPR028082">
    <property type="entry name" value="Peripla_BP_I"/>
</dbReference>
<proteinExistence type="inferred from homology"/>
<evidence type="ECO:0000256" key="4">
    <source>
        <dbReference type="SAM" id="SignalP"/>
    </source>
</evidence>
<dbReference type="RefSeq" id="WP_307421861.1">
    <property type="nucleotide sequence ID" value="NZ_JAUSVK010000001.1"/>
</dbReference>
<dbReference type="SUPFAM" id="SSF53822">
    <property type="entry name" value="Periplasmic binding protein-like I"/>
    <property type="match status" value="1"/>
</dbReference>
<dbReference type="InterPro" id="IPR025997">
    <property type="entry name" value="SBP_2_dom"/>
</dbReference>
<evidence type="ECO:0000256" key="2">
    <source>
        <dbReference type="ARBA" id="ARBA00007639"/>
    </source>
</evidence>
<evidence type="ECO:0000313" key="7">
    <source>
        <dbReference type="Proteomes" id="UP001237448"/>
    </source>
</evidence>
<dbReference type="Proteomes" id="UP001237448">
    <property type="component" value="Unassembled WGS sequence"/>
</dbReference>
<accession>A0ABU0F7P1</accession>
<sequence length="355" mass="37536">MLNRRVFLLSASLAAMVAFAGPLHAALKASTGPNGEAATSARSLVLTPDQEAKAKAGKFTVAVVWHESSDWSKAVIQGASDEFTRLGITVVAQTDANFDAAKQKSDVETVMAKRPSAIFSELVDPDTAPEAFKPARDAGMVLVFVDQPPKDFVAGKDYVCVVSDDFAAMGKHAGDAMGAALGGKGKIAYVYHDANFFVTNQRDGAFRQTILDDYKGVQIVAEQGLADPTRAEDILNALVTKHPDLDGIYATWSTPAESVLAALRNAGNTHTKIVTFDLSEPLALDMVKGGNVAGIVVDQAYQIGQTGARAVALGLIHDKAAPYYAVDALTVTKDTVKQGYQESLHRGLPASMPGQ</sequence>
<dbReference type="EMBL" id="JAUSVK010000001">
    <property type="protein sequence ID" value="MDQ0390590.1"/>
    <property type="molecule type" value="Genomic_DNA"/>
</dbReference>
<evidence type="ECO:0000313" key="6">
    <source>
        <dbReference type="EMBL" id="MDQ0390590.1"/>
    </source>
</evidence>
<name>A0ABU0F7P1_9HYPH</name>
<evidence type="ECO:0000256" key="3">
    <source>
        <dbReference type="ARBA" id="ARBA00022729"/>
    </source>
</evidence>
<comment type="subcellular location">
    <subcellularLocation>
        <location evidence="1">Cell envelope</location>
    </subcellularLocation>
</comment>
<dbReference type="Gene3D" id="3.40.50.2300">
    <property type="match status" value="2"/>
</dbReference>
<evidence type="ECO:0000256" key="1">
    <source>
        <dbReference type="ARBA" id="ARBA00004196"/>
    </source>
</evidence>
<dbReference type="PANTHER" id="PTHR46847">
    <property type="entry name" value="D-ALLOSE-BINDING PERIPLASMIC PROTEIN-RELATED"/>
    <property type="match status" value="1"/>
</dbReference>
<keyword evidence="7" id="KW-1185">Reference proteome</keyword>
<protein>
    <submittedName>
        <fullName evidence="6">Ribose transport system substrate-binding protein</fullName>
    </submittedName>
</protein>
<feature type="signal peptide" evidence="4">
    <location>
        <begin position="1"/>
        <end position="25"/>
    </location>
</feature>
<feature type="chain" id="PRO_5046391812" evidence="4">
    <location>
        <begin position="26"/>
        <end position="355"/>
    </location>
</feature>